<keyword evidence="8" id="KW-0408">Iron</keyword>
<protein>
    <submittedName>
        <fullName evidence="13">Iron-chelate-transporting ATPase</fullName>
        <ecNumber evidence="13">3.6.3.34</ecNumber>
    </submittedName>
</protein>
<dbReference type="Pfam" id="PF00005">
    <property type="entry name" value="ABC_tran"/>
    <property type="match status" value="1"/>
</dbReference>
<sequence length="296" mass="32569">MSLHATGLRLAYGQRTIVDIPELHLEPGRITCLVGPNGCGKSTLLKALGGLLRPARGEIRLDARPLADWAPKALARRLASLPQSPSAPDDIRVSQLVGHGRYPHQGLLGGATARDLEVVDWALGATSIGHLRERRFATLSGGERQRVWLAMTLAQQAEILLLDEPTTYMDMGHQVELLELLAELHRRHGRTIVMVLHDLNQACQYADRLLAMRDGRILADGTPDEVVDSALTERLFGLPTERIDREIGGRRVPCCLPLPPARPEPPNPPAHLPAIQRPSANRNATRHRQPQIRNPA</sequence>
<evidence type="ECO:0000256" key="3">
    <source>
        <dbReference type="ARBA" id="ARBA00022448"/>
    </source>
</evidence>
<dbReference type="PATRIC" id="fig|765913.3.peg.4339"/>
<keyword evidence="10" id="KW-0472">Membrane</keyword>
<reference evidence="13 14" key="1">
    <citation type="submission" date="2011-06" db="EMBL/GenBank/DDBJ databases">
        <title>The draft genome of Thiorhodococcus drewsii AZ1.</title>
        <authorList>
            <consortium name="US DOE Joint Genome Institute (JGI-PGF)"/>
            <person name="Lucas S."/>
            <person name="Han J."/>
            <person name="Lapidus A."/>
            <person name="Cheng J.-F."/>
            <person name="Goodwin L."/>
            <person name="Pitluck S."/>
            <person name="Peters L."/>
            <person name="Land M.L."/>
            <person name="Hauser L."/>
            <person name="Vogl K."/>
            <person name="Liu Z."/>
            <person name="Imhoff J."/>
            <person name="Thiel V."/>
            <person name="Frigaard N.-U."/>
            <person name="Bryant D.A."/>
            <person name="Woyke T.J."/>
        </authorList>
    </citation>
    <scope>NUCLEOTIDE SEQUENCE [LARGE SCALE GENOMIC DNA]</scope>
    <source>
        <strain evidence="13 14">AZ1</strain>
    </source>
</reference>
<organism evidence="13 14">
    <name type="scientific">Thiorhodococcus drewsii AZ1</name>
    <dbReference type="NCBI Taxonomy" id="765913"/>
    <lineage>
        <taxon>Bacteria</taxon>
        <taxon>Pseudomonadati</taxon>
        <taxon>Pseudomonadota</taxon>
        <taxon>Gammaproteobacteria</taxon>
        <taxon>Chromatiales</taxon>
        <taxon>Chromatiaceae</taxon>
        <taxon>Thiorhodococcus</taxon>
    </lineage>
</organism>
<dbReference type="AlphaFoldDB" id="G2E7K3"/>
<feature type="compositionally biased region" description="Pro residues" evidence="11">
    <location>
        <begin position="256"/>
        <end position="271"/>
    </location>
</feature>
<dbReference type="InterPro" id="IPR051535">
    <property type="entry name" value="Siderophore_ABC-ATPase"/>
</dbReference>
<comment type="similarity">
    <text evidence="2">Belongs to the ABC transporter superfamily.</text>
</comment>
<accession>G2E7K3</accession>
<dbReference type="GO" id="GO:0005886">
    <property type="term" value="C:plasma membrane"/>
    <property type="evidence" value="ECO:0007669"/>
    <property type="project" value="UniProtKB-SubCell"/>
</dbReference>
<keyword evidence="5" id="KW-0410">Iron transport</keyword>
<keyword evidence="9" id="KW-0406">Ion transport</keyword>
<keyword evidence="13" id="KW-0378">Hydrolase</keyword>
<dbReference type="FunFam" id="3.40.50.300:FF:000134">
    <property type="entry name" value="Iron-enterobactin ABC transporter ATP-binding protein"/>
    <property type="match status" value="1"/>
</dbReference>
<keyword evidence="7" id="KW-0067">ATP-binding</keyword>
<evidence type="ECO:0000256" key="4">
    <source>
        <dbReference type="ARBA" id="ARBA00022475"/>
    </source>
</evidence>
<dbReference type="PANTHER" id="PTHR42771:SF2">
    <property type="entry name" value="IRON(3+)-HYDROXAMATE IMPORT ATP-BINDING PROTEIN FHUC"/>
    <property type="match status" value="1"/>
</dbReference>
<feature type="domain" description="ABC transporter" evidence="12">
    <location>
        <begin position="3"/>
        <end position="239"/>
    </location>
</feature>
<evidence type="ECO:0000313" key="13">
    <source>
        <dbReference type="EMBL" id="EGV27936.1"/>
    </source>
</evidence>
<dbReference type="SMART" id="SM00382">
    <property type="entry name" value="AAA"/>
    <property type="match status" value="1"/>
</dbReference>
<evidence type="ECO:0000259" key="12">
    <source>
        <dbReference type="PROSITE" id="PS50893"/>
    </source>
</evidence>
<evidence type="ECO:0000256" key="11">
    <source>
        <dbReference type="SAM" id="MobiDB-lite"/>
    </source>
</evidence>
<dbReference type="STRING" id="765913.ThidrDRAFT_4266"/>
<evidence type="ECO:0000256" key="5">
    <source>
        <dbReference type="ARBA" id="ARBA00022496"/>
    </source>
</evidence>
<keyword evidence="3" id="KW-0813">Transport</keyword>
<dbReference type="InterPro" id="IPR003593">
    <property type="entry name" value="AAA+_ATPase"/>
</dbReference>
<feature type="region of interest" description="Disordered" evidence="11">
    <location>
        <begin position="256"/>
        <end position="296"/>
    </location>
</feature>
<evidence type="ECO:0000313" key="14">
    <source>
        <dbReference type="Proteomes" id="UP000004200"/>
    </source>
</evidence>
<dbReference type="RefSeq" id="WP_007042979.1">
    <property type="nucleotide sequence ID" value="NZ_AFWT01000052.1"/>
</dbReference>
<keyword evidence="6" id="KW-0547">Nucleotide-binding</keyword>
<dbReference type="eggNOG" id="COG1120">
    <property type="taxonomic scope" value="Bacteria"/>
</dbReference>
<keyword evidence="14" id="KW-1185">Reference proteome</keyword>
<evidence type="ECO:0000256" key="6">
    <source>
        <dbReference type="ARBA" id="ARBA00022741"/>
    </source>
</evidence>
<dbReference type="GO" id="GO:0006826">
    <property type="term" value="P:iron ion transport"/>
    <property type="evidence" value="ECO:0007669"/>
    <property type="project" value="UniProtKB-KW"/>
</dbReference>
<evidence type="ECO:0000256" key="10">
    <source>
        <dbReference type="ARBA" id="ARBA00023136"/>
    </source>
</evidence>
<name>G2E7K3_9GAMM</name>
<dbReference type="PANTHER" id="PTHR42771">
    <property type="entry name" value="IRON(3+)-HYDROXAMATE IMPORT ATP-BINDING PROTEIN FHUC"/>
    <property type="match status" value="1"/>
</dbReference>
<dbReference type="InterPro" id="IPR027417">
    <property type="entry name" value="P-loop_NTPase"/>
</dbReference>
<dbReference type="EMBL" id="AFWT01000052">
    <property type="protein sequence ID" value="EGV27936.1"/>
    <property type="molecule type" value="Genomic_DNA"/>
</dbReference>
<gene>
    <name evidence="13" type="ORF">ThidrDRAFT_4266</name>
</gene>
<dbReference type="InterPro" id="IPR017871">
    <property type="entry name" value="ABC_transporter-like_CS"/>
</dbReference>
<evidence type="ECO:0000256" key="2">
    <source>
        <dbReference type="ARBA" id="ARBA00005417"/>
    </source>
</evidence>
<dbReference type="OrthoDB" id="6461291at2"/>
<dbReference type="InterPro" id="IPR003439">
    <property type="entry name" value="ABC_transporter-like_ATP-bd"/>
</dbReference>
<evidence type="ECO:0000256" key="1">
    <source>
        <dbReference type="ARBA" id="ARBA00004202"/>
    </source>
</evidence>
<dbReference type="Gene3D" id="3.40.50.300">
    <property type="entry name" value="P-loop containing nucleotide triphosphate hydrolases"/>
    <property type="match status" value="1"/>
</dbReference>
<dbReference type="PROSITE" id="PS00211">
    <property type="entry name" value="ABC_TRANSPORTER_1"/>
    <property type="match status" value="1"/>
</dbReference>
<keyword evidence="4" id="KW-1003">Cell membrane</keyword>
<dbReference type="GO" id="GO:0016887">
    <property type="term" value="F:ATP hydrolysis activity"/>
    <property type="evidence" value="ECO:0007669"/>
    <property type="project" value="InterPro"/>
</dbReference>
<dbReference type="SUPFAM" id="SSF52540">
    <property type="entry name" value="P-loop containing nucleoside triphosphate hydrolases"/>
    <property type="match status" value="1"/>
</dbReference>
<evidence type="ECO:0000256" key="8">
    <source>
        <dbReference type="ARBA" id="ARBA00023004"/>
    </source>
</evidence>
<dbReference type="GO" id="GO:0005524">
    <property type="term" value="F:ATP binding"/>
    <property type="evidence" value="ECO:0007669"/>
    <property type="project" value="UniProtKB-KW"/>
</dbReference>
<proteinExistence type="inferred from homology"/>
<evidence type="ECO:0000256" key="7">
    <source>
        <dbReference type="ARBA" id="ARBA00022840"/>
    </source>
</evidence>
<dbReference type="CDD" id="cd03214">
    <property type="entry name" value="ABC_Iron-Siderophores_B12_Hemin"/>
    <property type="match status" value="1"/>
</dbReference>
<comment type="subcellular location">
    <subcellularLocation>
        <location evidence="1">Cell membrane</location>
        <topology evidence="1">Peripheral membrane protein</topology>
    </subcellularLocation>
</comment>
<dbReference type="EC" id="3.6.3.34" evidence="13"/>
<dbReference type="Proteomes" id="UP000004200">
    <property type="component" value="Unassembled WGS sequence"/>
</dbReference>
<dbReference type="PROSITE" id="PS50893">
    <property type="entry name" value="ABC_TRANSPORTER_2"/>
    <property type="match status" value="1"/>
</dbReference>
<evidence type="ECO:0000256" key="9">
    <source>
        <dbReference type="ARBA" id="ARBA00023065"/>
    </source>
</evidence>
<comment type="caution">
    <text evidence="13">The sequence shown here is derived from an EMBL/GenBank/DDBJ whole genome shotgun (WGS) entry which is preliminary data.</text>
</comment>